<dbReference type="AlphaFoldDB" id="A0A553ZWT1"/>
<feature type="transmembrane region" description="Helical" evidence="9">
    <location>
        <begin position="148"/>
        <end position="177"/>
    </location>
</feature>
<gene>
    <name evidence="12" type="ORF">FN960_13475</name>
</gene>
<dbReference type="RefSeq" id="WP_143849260.1">
    <property type="nucleotide sequence ID" value="NZ_VLXZ01000008.1"/>
</dbReference>
<evidence type="ECO:0000256" key="10">
    <source>
        <dbReference type="RuleBase" id="RU367050"/>
    </source>
</evidence>
<comment type="function">
    <text evidence="10">Part of the ABC transporter complex MalEFGK involved in maltose/maltodextrin import. Probably responsible for the translocation of the substrate across the membrane.</text>
</comment>
<dbReference type="GO" id="GO:0015423">
    <property type="term" value="F:ABC-type maltose transporter activity"/>
    <property type="evidence" value="ECO:0007669"/>
    <property type="project" value="TreeGrafter"/>
</dbReference>
<keyword evidence="5 10" id="KW-0762">Sugar transport</keyword>
<evidence type="ECO:0000313" key="13">
    <source>
        <dbReference type="Proteomes" id="UP000318521"/>
    </source>
</evidence>
<evidence type="ECO:0000256" key="5">
    <source>
        <dbReference type="ARBA" id="ARBA00022597"/>
    </source>
</evidence>
<feature type="transmembrane region" description="Helical" evidence="9">
    <location>
        <begin position="22"/>
        <end position="40"/>
    </location>
</feature>
<name>A0A553ZWT1_9BACI</name>
<dbReference type="EMBL" id="VLXZ01000008">
    <property type="protein sequence ID" value="TSB45920.1"/>
    <property type="molecule type" value="Genomic_DNA"/>
</dbReference>
<dbReference type="CDD" id="cd06261">
    <property type="entry name" value="TM_PBP2"/>
    <property type="match status" value="1"/>
</dbReference>
<keyword evidence="8 9" id="KW-0472">Membrane</keyword>
<sequence length="461" mass="53397">MSTPVVEKKNNKSFLELIKTNAFRAAILSTVFMGFGQFYNRQFVKGLLYSIGWLVTLVFYSQPFLWAMWGLRTLGETPQIRERGRVVFEGHHSIFLMIEGIIALLIAVIILCIYISSVRDAYKVGKKRDSGLVPYTFKQSLQNSWQNGFAYILLTPTIFFTLFLTVLPLIFSIMIAFTNYSAPNYLPPRNLVDWVGFQTFINLFNMESWSRTFYGVFTWTIIWAVASTFTTFFLGFFYAVLIETKGVRFKKMWRSIFILPWAIPAFVMILIMRNIFNGQFGPINKYINNLIDHYPFLAEWGLSAIPFFSDPTWAKLTLIGVNMWFGFPFWMILMSGVMTGIDKEQYEAAEIDGANAWQKFRRITFPIVMFSTSPLLIMSFANNFNNFNMIYLFTEGRPSNTDYNFAGSTDILISWMYKMTLENSQFAVASAVGLLIFIVVAIFSVWNFSKTRAFKEEDMMR</sequence>
<organism evidence="12 13">
    <name type="scientific">Alkalicoccobacillus porphyridii</name>
    <dbReference type="NCBI Taxonomy" id="2597270"/>
    <lineage>
        <taxon>Bacteria</taxon>
        <taxon>Bacillati</taxon>
        <taxon>Bacillota</taxon>
        <taxon>Bacilli</taxon>
        <taxon>Bacillales</taxon>
        <taxon>Bacillaceae</taxon>
        <taxon>Alkalicoccobacillus</taxon>
    </lineage>
</organism>
<proteinExistence type="inferred from homology"/>
<keyword evidence="6 9" id="KW-0812">Transmembrane</keyword>
<feature type="transmembrane region" description="Helical" evidence="9">
    <location>
        <begin position="363"/>
        <end position="381"/>
    </location>
</feature>
<dbReference type="Pfam" id="PF00528">
    <property type="entry name" value="BPD_transp_1"/>
    <property type="match status" value="1"/>
</dbReference>
<feature type="transmembrane region" description="Helical" evidence="9">
    <location>
        <begin position="216"/>
        <end position="241"/>
    </location>
</feature>
<evidence type="ECO:0000256" key="8">
    <source>
        <dbReference type="ARBA" id="ARBA00023136"/>
    </source>
</evidence>
<accession>A0A553ZWT1</accession>
<dbReference type="InterPro" id="IPR000515">
    <property type="entry name" value="MetI-like"/>
</dbReference>
<dbReference type="GO" id="GO:1990060">
    <property type="term" value="C:maltose transport complex"/>
    <property type="evidence" value="ECO:0007669"/>
    <property type="project" value="TreeGrafter"/>
</dbReference>
<dbReference type="Gene3D" id="1.10.3720.10">
    <property type="entry name" value="MetI-like"/>
    <property type="match status" value="1"/>
</dbReference>
<feature type="transmembrane region" description="Helical" evidence="9">
    <location>
        <begin position="426"/>
        <end position="446"/>
    </location>
</feature>
<comment type="subcellular location">
    <subcellularLocation>
        <location evidence="1 9">Cell membrane</location>
        <topology evidence="1 9">Multi-pass membrane protein</topology>
    </subcellularLocation>
</comment>
<evidence type="ECO:0000256" key="3">
    <source>
        <dbReference type="ARBA" id="ARBA00022448"/>
    </source>
</evidence>
<evidence type="ECO:0000259" key="11">
    <source>
        <dbReference type="PROSITE" id="PS50928"/>
    </source>
</evidence>
<feature type="transmembrane region" description="Helical" evidence="9">
    <location>
        <begin position="94"/>
        <end position="118"/>
    </location>
</feature>
<dbReference type="Proteomes" id="UP000318521">
    <property type="component" value="Unassembled WGS sequence"/>
</dbReference>
<evidence type="ECO:0000256" key="2">
    <source>
        <dbReference type="ARBA" id="ARBA00009047"/>
    </source>
</evidence>
<dbReference type="PROSITE" id="PS50928">
    <property type="entry name" value="ABC_TM1"/>
    <property type="match status" value="1"/>
</dbReference>
<dbReference type="PANTHER" id="PTHR47314">
    <property type="entry name" value="MALTOSE/MALTODEXTRIN TRANSPORT SYSTEM PERMEASE PROTEIN MALF"/>
    <property type="match status" value="1"/>
</dbReference>
<feature type="transmembrane region" description="Helical" evidence="9">
    <location>
        <begin position="253"/>
        <end position="276"/>
    </location>
</feature>
<dbReference type="SUPFAM" id="SSF160964">
    <property type="entry name" value="MalF N-terminal region-like"/>
    <property type="match status" value="1"/>
</dbReference>
<dbReference type="SUPFAM" id="SSF161098">
    <property type="entry name" value="MetI-like"/>
    <property type="match status" value="1"/>
</dbReference>
<evidence type="ECO:0000313" key="12">
    <source>
        <dbReference type="EMBL" id="TSB45920.1"/>
    </source>
</evidence>
<reference evidence="12 13" key="1">
    <citation type="submission" date="2019-07" db="EMBL/GenBank/DDBJ databases">
        <authorList>
            <person name="Park Y.J."/>
            <person name="Jeong S.E."/>
            <person name="Jung H.S."/>
        </authorList>
    </citation>
    <scope>NUCLEOTIDE SEQUENCE [LARGE SCALE GENOMIC DNA]</scope>
    <source>
        <strain evidence="13">P16(2019)</strain>
    </source>
</reference>
<evidence type="ECO:0000256" key="6">
    <source>
        <dbReference type="ARBA" id="ARBA00022692"/>
    </source>
</evidence>
<feature type="transmembrane region" description="Helical" evidence="9">
    <location>
        <begin position="47"/>
        <end position="69"/>
    </location>
</feature>
<keyword evidence="7 9" id="KW-1133">Transmembrane helix</keyword>
<dbReference type="GO" id="GO:0042956">
    <property type="term" value="P:maltodextrin transmembrane transport"/>
    <property type="evidence" value="ECO:0007669"/>
    <property type="project" value="TreeGrafter"/>
</dbReference>
<comment type="caution">
    <text evidence="12">The sequence shown here is derived from an EMBL/GenBank/DDBJ whole genome shotgun (WGS) entry which is preliminary data.</text>
</comment>
<keyword evidence="13" id="KW-1185">Reference proteome</keyword>
<feature type="domain" description="ABC transmembrane type-1" evidence="11">
    <location>
        <begin position="217"/>
        <end position="447"/>
    </location>
</feature>
<evidence type="ECO:0000256" key="1">
    <source>
        <dbReference type="ARBA" id="ARBA00004651"/>
    </source>
</evidence>
<dbReference type="OrthoDB" id="9778687at2"/>
<protein>
    <recommendedName>
        <fullName evidence="10">Maltose/maltodextrin transport system permease protein</fullName>
    </recommendedName>
</protein>
<feature type="transmembrane region" description="Helical" evidence="9">
    <location>
        <begin position="313"/>
        <end position="333"/>
    </location>
</feature>
<dbReference type="InterPro" id="IPR035906">
    <property type="entry name" value="MetI-like_sf"/>
</dbReference>
<keyword evidence="3 9" id="KW-0813">Transport</keyword>
<evidence type="ECO:0000256" key="4">
    <source>
        <dbReference type="ARBA" id="ARBA00022475"/>
    </source>
</evidence>
<keyword evidence="4 10" id="KW-1003">Cell membrane</keyword>
<evidence type="ECO:0000256" key="7">
    <source>
        <dbReference type="ARBA" id="ARBA00022989"/>
    </source>
</evidence>
<evidence type="ECO:0000256" key="9">
    <source>
        <dbReference type="RuleBase" id="RU363032"/>
    </source>
</evidence>
<dbReference type="PANTHER" id="PTHR47314:SF1">
    <property type="entry name" value="MALTOSE_MALTODEXTRIN TRANSPORT SYSTEM PERMEASE PROTEIN MALF"/>
    <property type="match status" value="1"/>
</dbReference>
<comment type="similarity">
    <text evidence="2 10">Belongs to the binding-protein-dependent transport system permease family. MalFG subfamily.</text>
</comment>